<dbReference type="RefSeq" id="WP_378964088.1">
    <property type="nucleotide sequence ID" value="NZ_JBHTBJ010000001.1"/>
</dbReference>
<feature type="transmembrane region" description="Helical" evidence="1">
    <location>
        <begin position="62"/>
        <end position="83"/>
    </location>
</feature>
<dbReference type="InterPro" id="IPR014509">
    <property type="entry name" value="YjdF-like"/>
</dbReference>
<evidence type="ECO:0000313" key="2">
    <source>
        <dbReference type="EMBL" id="MFC7272693.1"/>
    </source>
</evidence>
<comment type="caution">
    <text evidence="2">The sequence shown here is derived from an EMBL/GenBank/DDBJ whole genome shotgun (WGS) entry which is preliminary data.</text>
</comment>
<proteinExistence type="predicted"/>
<dbReference type="EMBL" id="JBHTBJ010000001">
    <property type="protein sequence ID" value="MFC7272693.1"/>
    <property type="molecule type" value="Genomic_DNA"/>
</dbReference>
<reference evidence="3" key="1">
    <citation type="journal article" date="2019" name="Int. J. Syst. Evol. Microbiol.">
        <title>The Global Catalogue of Microorganisms (GCM) 10K type strain sequencing project: providing services to taxonomists for standard genome sequencing and annotation.</title>
        <authorList>
            <consortium name="The Broad Institute Genomics Platform"/>
            <consortium name="The Broad Institute Genome Sequencing Center for Infectious Disease"/>
            <person name="Wu L."/>
            <person name="Ma J."/>
        </authorList>
    </citation>
    <scope>NUCLEOTIDE SEQUENCE [LARGE SCALE GENOMIC DNA]</scope>
    <source>
        <strain evidence="3">XZYJT-10</strain>
    </source>
</reference>
<keyword evidence="1" id="KW-0472">Membrane</keyword>
<sequence length="117" mass="12800">MPPDDEVAPSDIHSCRCRDVPVIVAVTWRRPLYPAEQAMRHSLTLVGLVALLLVRRARPIPYGSFLLILVFLALQSVAARWIYSFVPYDDWTAALSGVCASRNLSAGSATTSTVPCT</sequence>
<keyword evidence="1" id="KW-0812">Transmembrane</keyword>
<organism evidence="2 3">
    <name type="scientific">Paractinoplanes rhizophilus</name>
    <dbReference type="NCBI Taxonomy" id="1416877"/>
    <lineage>
        <taxon>Bacteria</taxon>
        <taxon>Bacillati</taxon>
        <taxon>Actinomycetota</taxon>
        <taxon>Actinomycetes</taxon>
        <taxon>Micromonosporales</taxon>
        <taxon>Micromonosporaceae</taxon>
        <taxon>Paractinoplanes</taxon>
    </lineage>
</organism>
<protein>
    <submittedName>
        <fullName evidence="2">DUF2238 domain-containing protein</fullName>
    </submittedName>
</protein>
<feature type="transmembrane region" description="Helical" evidence="1">
    <location>
        <begin position="38"/>
        <end position="55"/>
    </location>
</feature>
<evidence type="ECO:0000256" key="1">
    <source>
        <dbReference type="SAM" id="Phobius"/>
    </source>
</evidence>
<keyword evidence="3" id="KW-1185">Reference proteome</keyword>
<gene>
    <name evidence="2" type="ORF">ACFQS1_01765</name>
</gene>
<accession>A0ABW2HHK9</accession>
<name>A0ABW2HHK9_9ACTN</name>
<dbReference type="Pfam" id="PF09997">
    <property type="entry name" value="DUF2238"/>
    <property type="match status" value="1"/>
</dbReference>
<keyword evidence="1" id="KW-1133">Transmembrane helix</keyword>
<dbReference type="Proteomes" id="UP001596548">
    <property type="component" value="Unassembled WGS sequence"/>
</dbReference>
<evidence type="ECO:0000313" key="3">
    <source>
        <dbReference type="Proteomes" id="UP001596548"/>
    </source>
</evidence>